<keyword evidence="3" id="KW-1185">Reference proteome</keyword>
<organism evidence="2 3">
    <name type="scientific">Liparis tanakae</name>
    <name type="common">Tanaka's snailfish</name>
    <dbReference type="NCBI Taxonomy" id="230148"/>
    <lineage>
        <taxon>Eukaryota</taxon>
        <taxon>Metazoa</taxon>
        <taxon>Chordata</taxon>
        <taxon>Craniata</taxon>
        <taxon>Vertebrata</taxon>
        <taxon>Euteleostomi</taxon>
        <taxon>Actinopterygii</taxon>
        <taxon>Neopterygii</taxon>
        <taxon>Teleostei</taxon>
        <taxon>Neoteleostei</taxon>
        <taxon>Acanthomorphata</taxon>
        <taxon>Eupercaria</taxon>
        <taxon>Perciformes</taxon>
        <taxon>Cottioidei</taxon>
        <taxon>Cottales</taxon>
        <taxon>Liparidae</taxon>
        <taxon>Liparis</taxon>
    </lineage>
</organism>
<feature type="region of interest" description="Disordered" evidence="1">
    <location>
        <begin position="1"/>
        <end position="34"/>
    </location>
</feature>
<dbReference type="Proteomes" id="UP000314294">
    <property type="component" value="Unassembled WGS sequence"/>
</dbReference>
<evidence type="ECO:0000256" key="1">
    <source>
        <dbReference type="SAM" id="MobiDB-lite"/>
    </source>
</evidence>
<gene>
    <name evidence="2" type="ORF">EYF80_025272</name>
</gene>
<sequence length="91" mass="10197">MEMEEEEDEEEEEEEEEEERPECGVSTERIVRPPYTRRAAAARIDAFQTADADAPPTSPKPRASLDLLGPSFTHGLRQSSIVLRNSYGTTS</sequence>
<protein>
    <submittedName>
        <fullName evidence="2">Uncharacterized protein</fullName>
    </submittedName>
</protein>
<proteinExistence type="predicted"/>
<name>A0A4Z2HHZ1_9TELE</name>
<evidence type="ECO:0000313" key="2">
    <source>
        <dbReference type="EMBL" id="TNN64524.1"/>
    </source>
</evidence>
<accession>A0A4Z2HHZ1</accession>
<dbReference type="AlphaFoldDB" id="A0A4Z2HHZ1"/>
<feature type="compositionally biased region" description="Acidic residues" evidence="1">
    <location>
        <begin position="1"/>
        <end position="20"/>
    </location>
</feature>
<comment type="caution">
    <text evidence="2">The sequence shown here is derived from an EMBL/GenBank/DDBJ whole genome shotgun (WGS) entry which is preliminary data.</text>
</comment>
<feature type="region of interest" description="Disordered" evidence="1">
    <location>
        <begin position="46"/>
        <end position="75"/>
    </location>
</feature>
<reference evidence="2 3" key="1">
    <citation type="submission" date="2019-03" db="EMBL/GenBank/DDBJ databases">
        <title>First draft genome of Liparis tanakae, snailfish: a comprehensive survey of snailfish specific genes.</title>
        <authorList>
            <person name="Kim W."/>
            <person name="Song I."/>
            <person name="Jeong J.-H."/>
            <person name="Kim D."/>
            <person name="Kim S."/>
            <person name="Ryu S."/>
            <person name="Song J.Y."/>
            <person name="Lee S.K."/>
        </authorList>
    </citation>
    <scope>NUCLEOTIDE SEQUENCE [LARGE SCALE GENOMIC DNA]</scope>
    <source>
        <tissue evidence="2">Muscle</tissue>
    </source>
</reference>
<dbReference type="EMBL" id="SRLO01000251">
    <property type="protein sequence ID" value="TNN64524.1"/>
    <property type="molecule type" value="Genomic_DNA"/>
</dbReference>
<evidence type="ECO:0000313" key="3">
    <source>
        <dbReference type="Proteomes" id="UP000314294"/>
    </source>
</evidence>